<gene>
    <name evidence="2" type="ORF">METZ01_LOCUS186023</name>
</gene>
<accession>A0A382D4W5</accession>
<dbReference type="InterPro" id="IPR029479">
    <property type="entry name" value="Nitroreductase"/>
</dbReference>
<evidence type="ECO:0000313" key="2">
    <source>
        <dbReference type="EMBL" id="SVB33169.1"/>
    </source>
</evidence>
<feature type="domain" description="Nitroreductase" evidence="1">
    <location>
        <begin position="6"/>
        <end position="91"/>
    </location>
</feature>
<dbReference type="PANTHER" id="PTHR43745:SF2">
    <property type="entry name" value="NITROREDUCTASE MJ1384-RELATED"/>
    <property type="match status" value="1"/>
</dbReference>
<dbReference type="Gene3D" id="3.40.109.10">
    <property type="entry name" value="NADH Oxidase"/>
    <property type="match status" value="1"/>
</dbReference>
<dbReference type="EMBL" id="UINC01037538">
    <property type="protein sequence ID" value="SVB33169.1"/>
    <property type="molecule type" value="Genomic_DNA"/>
</dbReference>
<dbReference type="SUPFAM" id="SSF55469">
    <property type="entry name" value="FMN-dependent nitroreductase-like"/>
    <property type="match status" value="1"/>
</dbReference>
<protein>
    <recommendedName>
        <fullName evidence="1">Nitroreductase domain-containing protein</fullName>
    </recommendedName>
</protein>
<dbReference type="GO" id="GO:0016491">
    <property type="term" value="F:oxidoreductase activity"/>
    <property type="evidence" value="ECO:0007669"/>
    <property type="project" value="InterPro"/>
</dbReference>
<sequence length="136" mass="14511">VEQALAKRRSSRTFSERTVQLDEVGQLLWAAQGITGHFDKRTAPSAGALHQMMLTVVAAGVDGLSAGLYRYHAESHDLALLSDGDHREQLRSAANQQEAIGLSTASMAAFDDEQIAAAAHLDAGHHALYVMPAGYA</sequence>
<evidence type="ECO:0000259" key="1">
    <source>
        <dbReference type="Pfam" id="PF00881"/>
    </source>
</evidence>
<dbReference type="PANTHER" id="PTHR43745">
    <property type="entry name" value="NITROREDUCTASE MJ1384-RELATED"/>
    <property type="match status" value="1"/>
</dbReference>
<dbReference type="AlphaFoldDB" id="A0A382D4W5"/>
<name>A0A382D4W5_9ZZZZ</name>
<proteinExistence type="predicted"/>
<organism evidence="2">
    <name type="scientific">marine metagenome</name>
    <dbReference type="NCBI Taxonomy" id="408172"/>
    <lineage>
        <taxon>unclassified sequences</taxon>
        <taxon>metagenomes</taxon>
        <taxon>ecological metagenomes</taxon>
    </lineage>
</organism>
<reference evidence="2" key="1">
    <citation type="submission" date="2018-05" db="EMBL/GenBank/DDBJ databases">
        <authorList>
            <person name="Lanie J.A."/>
            <person name="Ng W.-L."/>
            <person name="Kazmierczak K.M."/>
            <person name="Andrzejewski T.M."/>
            <person name="Davidsen T.M."/>
            <person name="Wayne K.J."/>
            <person name="Tettelin H."/>
            <person name="Glass J.I."/>
            <person name="Rusch D."/>
            <person name="Podicherti R."/>
            <person name="Tsui H.-C.T."/>
            <person name="Winkler M.E."/>
        </authorList>
    </citation>
    <scope>NUCLEOTIDE SEQUENCE</scope>
</reference>
<dbReference type="Pfam" id="PF00881">
    <property type="entry name" value="Nitroreductase"/>
    <property type="match status" value="1"/>
</dbReference>
<dbReference type="InterPro" id="IPR000415">
    <property type="entry name" value="Nitroreductase-like"/>
</dbReference>
<feature type="non-terminal residue" evidence="2">
    <location>
        <position position="1"/>
    </location>
</feature>
<dbReference type="InterPro" id="IPR052544">
    <property type="entry name" value="Bacteriocin_Proc_Enz"/>
</dbReference>